<feature type="binding site" evidence="18">
    <location>
        <begin position="135"/>
        <end position="141"/>
    </location>
    <ligand>
        <name>(6S)-NADPHX</name>
        <dbReference type="ChEBI" id="CHEBI:64076"/>
    </ligand>
</feature>
<comment type="function">
    <text evidence="14 19">Bifunctional enzyme that catalyzes the epimerization of the S- and R-forms of NAD(P)HX and the dehydration of the S-form of NAD(P)HX at the expense of ADP, which is converted to AMP. This allows the repair of both epimers of NAD(P)HX, a damaged form of NAD(P)H that is a result of enzymatic or heat-dependent hydration.</text>
</comment>
<feature type="binding site" evidence="17">
    <location>
        <position position="327"/>
    </location>
    <ligand>
        <name>(6S)-NADPHX</name>
        <dbReference type="ChEBI" id="CHEBI:64076"/>
    </ligand>
</feature>
<comment type="function">
    <text evidence="17">Catalyzes the dehydration of the S-form of NAD(P)HX at the expense of ADP, which is converted to AMP. Together with NAD(P)HX epimerase, which catalyzes the epimerization of the S- and R-forms, the enzyme allows the repair of both epimers of NAD(P)HX, a damaged form of NAD(P)H that is a result of enzymatic or heat-dependent hydration.</text>
</comment>
<dbReference type="GO" id="GO:0052855">
    <property type="term" value="F:ADP-dependent NAD(P)H-hydrate dehydratase activity"/>
    <property type="evidence" value="ECO:0007669"/>
    <property type="project" value="UniProtKB-UniRule"/>
</dbReference>
<comment type="subunit">
    <text evidence="17">Homotetramer.</text>
</comment>
<evidence type="ECO:0000256" key="2">
    <source>
        <dbReference type="ARBA" id="ARBA00000909"/>
    </source>
</evidence>
<dbReference type="Gene3D" id="3.40.1190.20">
    <property type="match status" value="1"/>
</dbReference>
<feature type="binding site" evidence="18">
    <location>
        <position position="131"/>
    </location>
    <ligand>
        <name>K(+)</name>
        <dbReference type="ChEBI" id="CHEBI:29103"/>
    </ligand>
</feature>
<protein>
    <recommendedName>
        <fullName evidence="19">Bifunctional NAD(P)H-hydrate repair enzyme</fullName>
    </recommendedName>
    <alternativeName>
        <fullName evidence="19">Nicotinamide nucleotide repair protein</fullName>
    </alternativeName>
    <domain>
        <recommendedName>
            <fullName evidence="19">ADP-dependent (S)-NAD(P)H-hydrate dehydratase</fullName>
            <ecNumber evidence="19">4.2.1.136</ecNumber>
        </recommendedName>
        <alternativeName>
            <fullName evidence="19">ADP-dependent NAD(P)HX dehydratase</fullName>
        </alternativeName>
    </domain>
    <domain>
        <recommendedName>
            <fullName evidence="19">NAD(P)H-hydrate epimerase</fullName>
            <ecNumber evidence="19">5.1.99.6</ecNumber>
        </recommendedName>
    </domain>
</protein>
<evidence type="ECO:0000256" key="6">
    <source>
        <dbReference type="ARBA" id="ARBA00022741"/>
    </source>
</evidence>
<dbReference type="PROSITE" id="PS51383">
    <property type="entry name" value="YJEF_C_3"/>
    <property type="match status" value="1"/>
</dbReference>
<feature type="domain" description="YjeF C-terminal" evidence="20">
    <location>
        <begin position="231"/>
        <end position="503"/>
    </location>
</feature>
<evidence type="ECO:0000256" key="10">
    <source>
        <dbReference type="ARBA" id="ARBA00023027"/>
    </source>
</evidence>
<comment type="catalytic activity">
    <reaction evidence="1 18 19">
        <text>(6R)-NADHX = (6S)-NADHX</text>
        <dbReference type="Rhea" id="RHEA:32215"/>
        <dbReference type="ChEBI" id="CHEBI:64074"/>
        <dbReference type="ChEBI" id="CHEBI:64075"/>
        <dbReference type="EC" id="5.1.99.6"/>
    </reaction>
</comment>
<dbReference type="InterPro" id="IPR030677">
    <property type="entry name" value="Nnr"/>
</dbReference>
<keyword evidence="9 18" id="KW-0630">Potassium</keyword>
<keyword evidence="13" id="KW-0511">Multifunctional enzyme</keyword>
<dbReference type="Proteomes" id="UP000273643">
    <property type="component" value="Unassembled WGS sequence"/>
</dbReference>
<dbReference type="GO" id="GO:0046872">
    <property type="term" value="F:metal ion binding"/>
    <property type="evidence" value="ECO:0007669"/>
    <property type="project" value="UniProtKB-UniRule"/>
</dbReference>
<evidence type="ECO:0000256" key="17">
    <source>
        <dbReference type="HAMAP-Rule" id="MF_01965"/>
    </source>
</evidence>
<feature type="binding site" evidence="17">
    <location>
        <position position="266"/>
    </location>
    <ligand>
        <name>(6S)-NADPHX</name>
        <dbReference type="ChEBI" id="CHEBI:64076"/>
    </ligand>
</feature>
<dbReference type="AlphaFoldDB" id="A0A3N1NY77"/>
<keyword evidence="7 17" id="KW-0067">ATP-binding</keyword>
<gene>
    <name evidence="18" type="primary">nnrE</name>
    <name evidence="17" type="synonym">nnrD</name>
    <name evidence="22" type="ORF">EDC38_1777</name>
</gene>
<feature type="binding site" evidence="18">
    <location>
        <position position="167"/>
    </location>
    <ligand>
        <name>K(+)</name>
        <dbReference type="ChEBI" id="CHEBI:29103"/>
    </ligand>
</feature>
<evidence type="ECO:0000256" key="19">
    <source>
        <dbReference type="PIRNR" id="PIRNR017184"/>
    </source>
</evidence>
<dbReference type="GO" id="GO:0005524">
    <property type="term" value="F:ATP binding"/>
    <property type="evidence" value="ECO:0007669"/>
    <property type="project" value="UniProtKB-UniRule"/>
</dbReference>
<dbReference type="GO" id="GO:0110051">
    <property type="term" value="P:metabolite repair"/>
    <property type="evidence" value="ECO:0007669"/>
    <property type="project" value="TreeGrafter"/>
</dbReference>
<keyword evidence="8 17" id="KW-0521">NADP</keyword>
<evidence type="ECO:0000256" key="15">
    <source>
        <dbReference type="ARBA" id="ARBA00048238"/>
    </source>
</evidence>
<feature type="binding site" evidence="17">
    <location>
        <begin position="414"/>
        <end position="418"/>
    </location>
    <ligand>
        <name>AMP</name>
        <dbReference type="ChEBI" id="CHEBI:456215"/>
    </ligand>
</feature>
<evidence type="ECO:0000256" key="18">
    <source>
        <dbReference type="HAMAP-Rule" id="MF_01966"/>
    </source>
</evidence>
<accession>A0A3N1NY77</accession>
<keyword evidence="23" id="KW-1185">Reference proteome</keyword>
<dbReference type="GO" id="GO:0046496">
    <property type="term" value="P:nicotinamide nucleotide metabolic process"/>
    <property type="evidence" value="ECO:0007669"/>
    <property type="project" value="UniProtKB-UniRule"/>
</dbReference>
<feature type="binding site" evidence="17">
    <location>
        <position position="443"/>
    </location>
    <ligand>
        <name>AMP</name>
        <dbReference type="ChEBI" id="CHEBI:456215"/>
    </ligand>
</feature>
<comment type="catalytic activity">
    <reaction evidence="2 18 19">
        <text>(6R)-NADPHX = (6S)-NADPHX</text>
        <dbReference type="Rhea" id="RHEA:32227"/>
        <dbReference type="ChEBI" id="CHEBI:64076"/>
        <dbReference type="ChEBI" id="CHEBI:64077"/>
        <dbReference type="EC" id="5.1.99.6"/>
    </reaction>
</comment>
<dbReference type="Pfam" id="PF03853">
    <property type="entry name" value="YjeF_N"/>
    <property type="match status" value="1"/>
</dbReference>
<dbReference type="HAMAP" id="MF_01965">
    <property type="entry name" value="NADHX_dehydratase"/>
    <property type="match status" value="1"/>
</dbReference>
<dbReference type="EMBL" id="RJUK01000001">
    <property type="protein sequence ID" value="ROQ21155.1"/>
    <property type="molecule type" value="Genomic_DNA"/>
</dbReference>
<comment type="cofactor">
    <cofactor evidence="18 19">
        <name>K(+)</name>
        <dbReference type="ChEBI" id="CHEBI:29103"/>
    </cofactor>
    <text evidence="18 19">Binds 1 potassium ion per subunit.</text>
</comment>
<comment type="catalytic activity">
    <reaction evidence="16 17 19">
        <text>(6S)-NADPHX + ADP = AMP + phosphate + NADPH + H(+)</text>
        <dbReference type="Rhea" id="RHEA:32235"/>
        <dbReference type="ChEBI" id="CHEBI:15378"/>
        <dbReference type="ChEBI" id="CHEBI:43474"/>
        <dbReference type="ChEBI" id="CHEBI:57783"/>
        <dbReference type="ChEBI" id="CHEBI:64076"/>
        <dbReference type="ChEBI" id="CHEBI:456215"/>
        <dbReference type="ChEBI" id="CHEBI:456216"/>
        <dbReference type="EC" id="4.2.1.136"/>
    </reaction>
</comment>
<comment type="similarity">
    <text evidence="3 19">In the N-terminal section; belongs to the NnrE/AIBP family.</text>
</comment>
<comment type="similarity">
    <text evidence="17">Belongs to the NnrD/CARKD family.</text>
</comment>
<comment type="similarity">
    <text evidence="18">Belongs to the NnrE/AIBP family.</text>
</comment>
<keyword evidence="5 18" id="KW-0479">Metal-binding</keyword>
<feature type="binding site" evidence="18">
    <location>
        <position position="164"/>
    </location>
    <ligand>
        <name>(6S)-NADPHX</name>
        <dbReference type="ChEBI" id="CHEBI:64076"/>
    </ligand>
</feature>
<evidence type="ECO:0000256" key="11">
    <source>
        <dbReference type="ARBA" id="ARBA00023235"/>
    </source>
</evidence>
<evidence type="ECO:0000313" key="23">
    <source>
        <dbReference type="Proteomes" id="UP000273643"/>
    </source>
</evidence>
<dbReference type="OrthoDB" id="9806925at2"/>
<evidence type="ECO:0000259" key="21">
    <source>
        <dbReference type="PROSITE" id="PS51385"/>
    </source>
</evidence>
<keyword evidence="6 17" id="KW-0547">Nucleotide-binding</keyword>
<evidence type="ECO:0000256" key="9">
    <source>
        <dbReference type="ARBA" id="ARBA00022958"/>
    </source>
</evidence>
<dbReference type="RefSeq" id="WP_123638189.1">
    <property type="nucleotide sequence ID" value="NZ_RJUK01000001.1"/>
</dbReference>
<evidence type="ECO:0000256" key="13">
    <source>
        <dbReference type="ARBA" id="ARBA00023268"/>
    </source>
</evidence>
<feature type="binding site" evidence="18">
    <location>
        <position position="146"/>
    </location>
    <ligand>
        <name>(6S)-NADPHX</name>
        <dbReference type="ChEBI" id="CHEBI:64076"/>
    </ligand>
</feature>
<proteinExistence type="inferred from homology"/>
<evidence type="ECO:0000256" key="1">
    <source>
        <dbReference type="ARBA" id="ARBA00000013"/>
    </source>
</evidence>
<comment type="similarity">
    <text evidence="4 19">In the C-terminal section; belongs to the NnrD/CARKD family.</text>
</comment>
<keyword evidence="11 18" id="KW-0413">Isomerase</keyword>
<dbReference type="NCBIfam" id="TIGR00197">
    <property type="entry name" value="yjeF_nterm"/>
    <property type="match status" value="1"/>
</dbReference>
<evidence type="ECO:0000256" key="14">
    <source>
        <dbReference type="ARBA" id="ARBA00025153"/>
    </source>
</evidence>
<dbReference type="InterPro" id="IPR004443">
    <property type="entry name" value="YjeF_N_dom"/>
</dbReference>
<dbReference type="CDD" id="cd01171">
    <property type="entry name" value="YXKO-related"/>
    <property type="match status" value="1"/>
</dbReference>
<comment type="catalytic activity">
    <reaction evidence="15 17 19">
        <text>(6S)-NADHX + ADP = AMP + phosphate + NADH + H(+)</text>
        <dbReference type="Rhea" id="RHEA:32223"/>
        <dbReference type="ChEBI" id="CHEBI:15378"/>
        <dbReference type="ChEBI" id="CHEBI:43474"/>
        <dbReference type="ChEBI" id="CHEBI:57945"/>
        <dbReference type="ChEBI" id="CHEBI:64074"/>
        <dbReference type="ChEBI" id="CHEBI:456215"/>
        <dbReference type="ChEBI" id="CHEBI:456216"/>
        <dbReference type="EC" id="4.2.1.136"/>
    </reaction>
</comment>
<keyword evidence="12 17" id="KW-0456">Lyase</keyword>
<evidence type="ECO:0000313" key="22">
    <source>
        <dbReference type="EMBL" id="ROQ21155.1"/>
    </source>
</evidence>
<feature type="binding site" evidence="17">
    <location>
        <position position="377"/>
    </location>
    <ligand>
        <name>(6S)-NADPHX</name>
        <dbReference type="ChEBI" id="CHEBI:64076"/>
    </ligand>
</feature>
<feature type="binding site" evidence="17">
    <location>
        <position position="444"/>
    </location>
    <ligand>
        <name>(6S)-NADPHX</name>
        <dbReference type="ChEBI" id="CHEBI:64076"/>
    </ligand>
</feature>
<dbReference type="NCBIfam" id="TIGR00196">
    <property type="entry name" value="yjeF_cterm"/>
    <property type="match status" value="1"/>
</dbReference>
<dbReference type="InterPro" id="IPR000631">
    <property type="entry name" value="CARKD"/>
</dbReference>
<dbReference type="SUPFAM" id="SSF64153">
    <property type="entry name" value="YjeF N-terminal domain-like"/>
    <property type="match status" value="1"/>
</dbReference>
<sequence>MKLTSVDAPEFPRTLYTSEQTRQLDKRAIASGIPGAQLMKRAGRAAFGQLLQRFPGPAAITVYCGGGNNAGDGYVIAGLAAQRRIPVRVIAVGDPQKLTGEAAEARDYALQEGVDVNALPERGPEEGVIVDALLGTGISGEVRPTYAEAIAQINQSALPVLAVDVPSGLNADTGTEMGTAVRAALTVTFIGAKRGLLTGRGLALCGELVFAGLGVPEAVYAEVPGECHRFELAEALAALPARAVDAHKGDFGHVMIIGGDTGYGGAAIMAAEAAARTGAGLVSLATRPEHVAPALTRCPEIMVCGVTSGQELEPWLARPTVLVVGPGLGQSPWSEQMLQQALQSGLPLVLDADALNLLAAQRPAVAEARDNWVLTPHPGEAARLLQSVTSEVQRDRFAAVAALQKRFGGAVILKGSGSLVATPEGPLEVISAGNPGMASGGMGDVLSGILGGLLAQGLSVDRAAALGAGLHAEAADLAVGDWGERSLLATDLIPALCQLLQAEPGHV</sequence>
<dbReference type="Gene3D" id="3.40.50.10260">
    <property type="entry name" value="YjeF N-terminal domain"/>
    <property type="match status" value="1"/>
</dbReference>
<dbReference type="SUPFAM" id="SSF53613">
    <property type="entry name" value="Ribokinase-like"/>
    <property type="match status" value="1"/>
</dbReference>
<dbReference type="PIRSF" id="PIRSF017184">
    <property type="entry name" value="Nnr"/>
    <property type="match status" value="1"/>
</dbReference>
<dbReference type="PANTHER" id="PTHR12592">
    <property type="entry name" value="ATP-DEPENDENT (S)-NAD(P)H-HYDRATE DEHYDRATASE FAMILY MEMBER"/>
    <property type="match status" value="1"/>
</dbReference>
<evidence type="ECO:0000256" key="12">
    <source>
        <dbReference type="ARBA" id="ARBA00023239"/>
    </source>
</evidence>
<dbReference type="InterPro" id="IPR029056">
    <property type="entry name" value="Ribokinase-like"/>
</dbReference>
<dbReference type="PROSITE" id="PS51385">
    <property type="entry name" value="YJEF_N"/>
    <property type="match status" value="1"/>
</dbReference>
<comment type="cofactor">
    <cofactor evidence="17">
        <name>Mg(2+)</name>
        <dbReference type="ChEBI" id="CHEBI:18420"/>
    </cofactor>
</comment>
<keyword evidence="10 17" id="KW-0520">NAD</keyword>
<dbReference type="GO" id="GO:0052856">
    <property type="term" value="F:NAD(P)HX epimerase activity"/>
    <property type="evidence" value="ECO:0007669"/>
    <property type="project" value="UniProtKB-UniRule"/>
</dbReference>
<dbReference type="InterPro" id="IPR017953">
    <property type="entry name" value="Carbohydrate_kinase_pred_CS"/>
</dbReference>
<dbReference type="Pfam" id="PF01256">
    <property type="entry name" value="Carb_kinase"/>
    <property type="match status" value="1"/>
</dbReference>
<evidence type="ECO:0000256" key="8">
    <source>
        <dbReference type="ARBA" id="ARBA00022857"/>
    </source>
</evidence>
<dbReference type="EC" id="4.2.1.136" evidence="19"/>
<organism evidence="22 23">
    <name type="scientific">Marinimicrobium koreense</name>
    <dbReference type="NCBI Taxonomy" id="306545"/>
    <lineage>
        <taxon>Bacteria</taxon>
        <taxon>Pseudomonadati</taxon>
        <taxon>Pseudomonadota</taxon>
        <taxon>Gammaproteobacteria</taxon>
        <taxon>Cellvibrionales</taxon>
        <taxon>Cellvibrionaceae</taxon>
        <taxon>Marinimicrobium</taxon>
    </lineage>
</organism>
<comment type="caution">
    <text evidence="18">Lacks conserved residue(s) required for the propagation of feature annotation.</text>
</comment>
<comment type="caution">
    <text evidence="22">The sequence shown here is derived from an EMBL/GenBank/DDBJ whole genome shotgun (WGS) entry which is preliminary data.</text>
</comment>
<feature type="domain" description="YjeF N-terminal" evidence="21">
    <location>
        <begin position="21"/>
        <end position="221"/>
    </location>
</feature>
<comment type="function">
    <text evidence="18">Catalyzes the epimerization of the S- and R-forms of NAD(P)HX, a damaged form of NAD(P)H that is a result of enzymatic or heat-dependent hydration. This is a prerequisite for the S-specific NAD(P)H-hydrate dehydratase to allow the repair of both epimers of NAD(P)HX.</text>
</comment>
<dbReference type="HAMAP" id="MF_01966">
    <property type="entry name" value="NADHX_epimerase"/>
    <property type="match status" value="1"/>
</dbReference>
<dbReference type="PANTHER" id="PTHR12592:SF0">
    <property type="entry name" value="ATP-DEPENDENT (S)-NAD(P)H-HYDRATE DEHYDRATASE"/>
    <property type="match status" value="1"/>
</dbReference>
<feature type="binding site" evidence="18">
    <location>
        <position position="69"/>
    </location>
    <ligand>
        <name>K(+)</name>
        <dbReference type="ChEBI" id="CHEBI:29103"/>
    </ligand>
</feature>
<evidence type="ECO:0000256" key="16">
    <source>
        <dbReference type="ARBA" id="ARBA00049209"/>
    </source>
</evidence>
<evidence type="ECO:0000256" key="3">
    <source>
        <dbReference type="ARBA" id="ARBA00006001"/>
    </source>
</evidence>
<evidence type="ECO:0000259" key="20">
    <source>
        <dbReference type="PROSITE" id="PS51383"/>
    </source>
</evidence>
<name>A0A3N1NY77_9GAMM</name>
<dbReference type="InterPro" id="IPR036652">
    <property type="entry name" value="YjeF_N_dom_sf"/>
</dbReference>
<evidence type="ECO:0000256" key="5">
    <source>
        <dbReference type="ARBA" id="ARBA00022723"/>
    </source>
</evidence>
<dbReference type="PROSITE" id="PS01050">
    <property type="entry name" value="YJEF_C_2"/>
    <property type="match status" value="1"/>
</dbReference>
<evidence type="ECO:0000256" key="4">
    <source>
        <dbReference type="ARBA" id="ARBA00009524"/>
    </source>
</evidence>
<reference evidence="22 23" key="1">
    <citation type="submission" date="2018-11" db="EMBL/GenBank/DDBJ databases">
        <title>Genomic Encyclopedia of Type Strains, Phase IV (KMG-IV): sequencing the most valuable type-strain genomes for metagenomic binning, comparative biology and taxonomic classification.</title>
        <authorList>
            <person name="Goeker M."/>
        </authorList>
    </citation>
    <scope>NUCLEOTIDE SEQUENCE [LARGE SCALE GENOMIC DNA]</scope>
    <source>
        <strain evidence="22 23">DSM 16974</strain>
    </source>
</reference>
<dbReference type="EC" id="5.1.99.6" evidence="19"/>
<evidence type="ECO:0000256" key="7">
    <source>
        <dbReference type="ARBA" id="ARBA00022840"/>
    </source>
</evidence>